<organism evidence="1 2">
    <name type="scientific">Tamaricihabitans halophyticus</name>
    <dbReference type="NCBI Taxonomy" id="1262583"/>
    <lineage>
        <taxon>Bacteria</taxon>
        <taxon>Bacillati</taxon>
        <taxon>Actinomycetota</taxon>
        <taxon>Actinomycetes</taxon>
        <taxon>Pseudonocardiales</taxon>
        <taxon>Pseudonocardiaceae</taxon>
        <taxon>Tamaricihabitans</taxon>
    </lineage>
</organism>
<evidence type="ECO:0000313" key="2">
    <source>
        <dbReference type="Proteomes" id="UP000294911"/>
    </source>
</evidence>
<keyword evidence="2" id="KW-1185">Reference proteome</keyword>
<protein>
    <submittedName>
        <fullName evidence="1">Arylsulfotransferase ASST</fullName>
    </submittedName>
</protein>
<dbReference type="OrthoDB" id="3225323at2"/>
<accession>A0A4R2QWW6</accession>
<dbReference type="InterPro" id="IPR039535">
    <property type="entry name" value="ASST-like"/>
</dbReference>
<keyword evidence="1" id="KW-0808">Transferase</keyword>
<reference evidence="1 2" key="1">
    <citation type="submission" date="2019-03" db="EMBL/GenBank/DDBJ databases">
        <title>Genomic Encyclopedia of Type Strains, Phase IV (KMG-IV): sequencing the most valuable type-strain genomes for metagenomic binning, comparative biology and taxonomic classification.</title>
        <authorList>
            <person name="Goeker M."/>
        </authorList>
    </citation>
    <scope>NUCLEOTIDE SEQUENCE [LARGE SCALE GENOMIC DNA]</scope>
    <source>
        <strain evidence="1 2">DSM 45765</strain>
    </source>
</reference>
<dbReference type="SUPFAM" id="SSF63829">
    <property type="entry name" value="Calcium-dependent phosphotriesterase"/>
    <property type="match status" value="1"/>
</dbReference>
<dbReference type="Pfam" id="PF14269">
    <property type="entry name" value="Arylsulfotran_2"/>
    <property type="match status" value="1"/>
</dbReference>
<dbReference type="PANTHER" id="PTHR35340">
    <property type="entry name" value="PQQ ENZYME REPEAT PROTEIN-RELATED"/>
    <property type="match status" value="1"/>
</dbReference>
<proteinExistence type="predicted"/>
<evidence type="ECO:0000313" key="1">
    <source>
        <dbReference type="EMBL" id="TCP53639.1"/>
    </source>
</evidence>
<comment type="caution">
    <text evidence="1">The sequence shown here is derived from an EMBL/GenBank/DDBJ whole genome shotgun (WGS) entry which is preliminary data.</text>
</comment>
<name>A0A4R2QWW6_9PSEU</name>
<sequence length="490" mass="53714">MRGTRGDELPHRQRGLLWLPLGTALLLALVWAVASAPAAANPSTAVPHDFVTRPDLTPPVINVHTAEEGTAPGHIFLSPRGTDAQTGPLIVDDSGQPVWSKRVGDGEQTRAMDFKAQRYQGEPVLTWWQTDPEGGQGQYVIMNQRYEQIATVEAGNGLNADQHEMIITSRDTALLVIYHGQQENDRPVIEGVVQEVDPETGDVLFEWHSLDDVPVSESVEPPPEDPGAAHDYFHINSVYEDAEGNLLISARHTSTIYQIDRETRKVSWRLGGKNSDFAVAEDAEFGWQHDARWLPDGRLSLLDNVSKKPGPPSRALVLDVDTEKRTADVARSFPHPDGTTSVSQSNNQVLPNGHSFVGWGSQPSYTEFDANGEVLLHADFGAEMQSYRAFRLPWQGFPQQPPDVVGKRATDGTIQVYTSWNGSTETRSWRILAGATPDDLQPVAETDRDGFETMAPIDGEYSYVATEALDGNGQTLGTAKPVRVIAANSQ</sequence>
<dbReference type="InterPro" id="IPR053143">
    <property type="entry name" value="Arylsulfate_ST"/>
</dbReference>
<dbReference type="RefSeq" id="WP_132877347.1">
    <property type="nucleotide sequence ID" value="NZ_SLXQ01000004.1"/>
</dbReference>
<dbReference type="AlphaFoldDB" id="A0A4R2QWW6"/>
<gene>
    <name evidence="1" type="ORF">EV191_104206</name>
</gene>
<dbReference type="PANTHER" id="PTHR35340:SF8">
    <property type="entry name" value="ASST-DOMAIN-CONTAINING PROTEIN"/>
    <property type="match status" value="1"/>
</dbReference>
<dbReference type="Proteomes" id="UP000294911">
    <property type="component" value="Unassembled WGS sequence"/>
</dbReference>
<dbReference type="GO" id="GO:0016740">
    <property type="term" value="F:transferase activity"/>
    <property type="evidence" value="ECO:0007669"/>
    <property type="project" value="UniProtKB-KW"/>
</dbReference>
<dbReference type="EMBL" id="SLXQ01000004">
    <property type="protein sequence ID" value="TCP53639.1"/>
    <property type="molecule type" value="Genomic_DNA"/>
</dbReference>